<keyword evidence="3" id="KW-1185">Reference proteome</keyword>
<dbReference type="InterPro" id="IPR006683">
    <property type="entry name" value="Thioestr_dom"/>
</dbReference>
<dbReference type="InterPro" id="IPR029069">
    <property type="entry name" value="HotDog_dom_sf"/>
</dbReference>
<evidence type="ECO:0000313" key="3">
    <source>
        <dbReference type="Proteomes" id="UP001157355"/>
    </source>
</evidence>
<organism evidence="2 3">
    <name type="scientific">Cypionkella aquatica</name>
    <dbReference type="NCBI Taxonomy" id="1756042"/>
    <lineage>
        <taxon>Bacteria</taxon>
        <taxon>Pseudomonadati</taxon>
        <taxon>Pseudomonadota</taxon>
        <taxon>Alphaproteobacteria</taxon>
        <taxon>Rhodobacterales</taxon>
        <taxon>Paracoccaceae</taxon>
        <taxon>Cypionkella</taxon>
    </lineage>
</organism>
<protein>
    <submittedName>
        <fullName evidence="2">4-hydroxybenzoyl-CoA thioesterase</fullName>
    </submittedName>
</protein>
<gene>
    <name evidence="2" type="ORF">GCM10010873_28820</name>
</gene>
<dbReference type="AlphaFoldDB" id="A0AA37TY54"/>
<dbReference type="RefSeq" id="WP_284326074.1">
    <property type="nucleotide sequence ID" value="NZ_BSPP01000010.1"/>
</dbReference>
<dbReference type="Pfam" id="PF03061">
    <property type="entry name" value="4HBT"/>
    <property type="match status" value="1"/>
</dbReference>
<reference evidence="2 3" key="1">
    <citation type="journal article" date="2014" name="Int. J. Syst. Evol. Microbiol.">
        <title>Complete genome sequence of Corynebacterium casei LMG S-19264T (=DSM 44701T), isolated from a smear-ripened cheese.</title>
        <authorList>
            <consortium name="US DOE Joint Genome Institute (JGI-PGF)"/>
            <person name="Walter F."/>
            <person name="Albersmeier A."/>
            <person name="Kalinowski J."/>
            <person name="Ruckert C."/>
        </authorList>
    </citation>
    <scope>NUCLEOTIDE SEQUENCE [LARGE SCALE GENOMIC DNA]</scope>
    <source>
        <strain evidence="2 3">NBRC 111766</strain>
    </source>
</reference>
<dbReference type="CDD" id="cd00586">
    <property type="entry name" value="4HBT"/>
    <property type="match status" value="1"/>
</dbReference>
<evidence type="ECO:0000313" key="2">
    <source>
        <dbReference type="EMBL" id="GLS87908.1"/>
    </source>
</evidence>
<name>A0AA37TY54_9RHOB</name>
<evidence type="ECO:0000259" key="1">
    <source>
        <dbReference type="Pfam" id="PF03061"/>
    </source>
</evidence>
<accession>A0AA37TY54</accession>
<dbReference type="EMBL" id="BSPP01000010">
    <property type="protein sequence ID" value="GLS87908.1"/>
    <property type="molecule type" value="Genomic_DNA"/>
</dbReference>
<sequence length="136" mass="15290">MVYQRLTQIEFNHCDPAGIVFYPRYFEMTNSVVENFFNDVVGRSFASMHQNASNGVPTVSLTAEFVAPSRLGDKVLFSLKVEKLGRSSVSLRIEGHMGAEVRLRVALVLVWIDGMKSAAWPDAMRERLQAYMEDAA</sequence>
<dbReference type="SUPFAM" id="SSF54637">
    <property type="entry name" value="Thioesterase/thiol ester dehydrase-isomerase"/>
    <property type="match status" value="1"/>
</dbReference>
<dbReference type="Proteomes" id="UP001157355">
    <property type="component" value="Unassembled WGS sequence"/>
</dbReference>
<comment type="caution">
    <text evidence="2">The sequence shown here is derived from an EMBL/GenBank/DDBJ whole genome shotgun (WGS) entry which is preliminary data.</text>
</comment>
<feature type="domain" description="Thioesterase" evidence="1">
    <location>
        <begin position="43"/>
        <end position="96"/>
    </location>
</feature>
<proteinExistence type="predicted"/>
<dbReference type="Gene3D" id="3.10.129.10">
    <property type="entry name" value="Hotdog Thioesterase"/>
    <property type="match status" value="1"/>
</dbReference>
<dbReference type="GO" id="GO:0016790">
    <property type="term" value="F:thiolester hydrolase activity"/>
    <property type="evidence" value="ECO:0007669"/>
    <property type="project" value="UniProtKB-ARBA"/>
</dbReference>